<feature type="region of interest" description="Disordered" evidence="1">
    <location>
        <begin position="72"/>
        <end position="91"/>
    </location>
</feature>
<name>A0A1H0MGZ5_9GAMM</name>
<evidence type="ECO:0000313" key="4">
    <source>
        <dbReference type="Proteomes" id="UP000199075"/>
    </source>
</evidence>
<evidence type="ECO:0000256" key="2">
    <source>
        <dbReference type="SAM" id="SignalP"/>
    </source>
</evidence>
<dbReference type="RefSeq" id="WP_089680669.1">
    <property type="nucleotide sequence ID" value="NZ_FNIV01000012.1"/>
</dbReference>
<proteinExistence type="predicted"/>
<dbReference type="Proteomes" id="UP000199075">
    <property type="component" value="Unassembled WGS sequence"/>
</dbReference>
<keyword evidence="4" id="KW-1185">Reference proteome</keyword>
<feature type="signal peptide" evidence="2">
    <location>
        <begin position="1"/>
        <end position="28"/>
    </location>
</feature>
<accession>A0A1H0MGZ5</accession>
<feature type="region of interest" description="Disordered" evidence="1">
    <location>
        <begin position="133"/>
        <end position="156"/>
    </location>
</feature>
<evidence type="ECO:0000313" key="3">
    <source>
        <dbReference type="EMBL" id="SDO79728.1"/>
    </source>
</evidence>
<keyword evidence="2" id="KW-0732">Signal</keyword>
<evidence type="ECO:0008006" key="5">
    <source>
        <dbReference type="Google" id="ProtNLM"/>
    </source>
</evidence>
<sequence>MATPRLVRRSLRLLPVALLGLTIGLAQAQETSLEERLYGGPMFSQQEREQLQREMREARTLEERRRIQAEHQTLMRQRAEQRGFDPDGIYGYPMMNQQQRREYHQRMLGAGSDAERQRIRQEHRQQMREQILHQRRGQGGQGGGGRMMNQGGGRGW</sequence>
<dbReference type="AlphaFoldDB" id="A0A1H0MGZ5"/>
<dbReference type="STRING" id="419597.SAMN04487957_11241"/>
<gene>
    <name evidence="3" type="ORF">SAMN04487957_11241</name>
</gene>
<feature type="chain" id="PRO_5011478760" description="Zinc resistance-associated protein" evidence="2">
    <location>
        <begin position="29"/>
        <end position="156"/>
    </location>
</feature>
<organism evidence="3 4">
    <name type="scientific">Halomonas shengliensis</name>
    <dbReference type="NCBI Taxonomy" id="419597"/>
    <lineage>
        <taxon>Bacteria</taxon>
        <taxon>Pseudomonadati</taxon>
        <taxon>Pseudomonadota</taxon>
        <taxon>Gammaproteobacteria</taxon>
        <taxon>Oceanospirillales</taxon>
        <taxon>Halomonadaceae</taxon>
        <taxon>Halomonas</taxon>
    </lineage>
</organism>
<feature type="compositionally biased region" description="Gly residues" evidence="1">
    <location>
        <begin position="137"/>
        <end position="156"/>
    </location>
</feature>
<protein>
    <recommendedName>
        <fullName evidence="5">Zinc resistance-associated protein</fullName>
    </recommendedName>
</protein>
<reference evidence="4" key="1">
    <citation type="submission" date="2016-10" db="EMBL/GenBank/DDBJ databases">
        <authorList>
            <person name="Varghese N."/>
            <person name="Submissions S."/>
        </authorList>
    </citation>
    <scope>NUCLEOTIDE SEQUENCE [LARGE SCALE GENOMIC DNA]</scope>
    <source>
        <strain evidence="4">CGMCC 1.6444</strain>
    </source>
</reference>
<evidence type="ECO:0000256" key="1">
    <source>
        <dbReference type="SAM" id="MobiDB-lite"/>
    </source>
</evidence>
<dbReference type="OrthoDB" id="6168973at2"/>
<dbReference type="EMBL" id="FNIV01000012">
    <property type="protein sequence ID" value="SDO79728.1"/>
    <property type="molecule type" value="Genomic_DNA"/>
</dbReference>